<name>A0A4Y1ZU93_ARAVE</name>
<reference evidence="1 2" key="1">
    <citation type="journal article" date="2019" name="Sci. Rep.">
        <title>Orb-weaving spider Araneus ventricosus genome elucidates the spidroin gene catalogue.</title>
        <authorList>
            <person name="Kono N."/>
            <person name="Nakamura H."/>
            <person name="Ohtoshi R."/>
            <person name="Moran D.A.P."/>
            <person name="Shinohara A."/>
            <person name="Yoshida Y."/>
            <person name="Fujiwara M."/>
            <person name="Mori M."/>
            <person name="Tomita M."/>
            <person name="Arakawa K."/>
        </authorList>
    </citation>
    <scope>NUCLEOTIDE SEQUENCE [LARGE SCALE GENOMIC DNA]</scope>
</reference>
<dbReference type="EMBL" id="BGPR01153399">
    <property type="protein sequence ID" value="GBL67577.1"/>
    <property type="molecule type" value="Genomic_DNA"/>
</dbReference>
<accession>A0A4Y1ZU93</accession>
<comment type="caution">
    <text evidence="1">The sequence shown here is derived from an EMBL/GenBank/DDBJ whole genome shotgun (WGS) entry which is preliminary data.</text>
</comment>
<evidence type="ECO:0000313" key="1">
    <source>
        <dbReference type="EMBL" id="GBL67577.1"/>
    </source>
</evidence>
<sequence length="74" mass="8438">MCARALLVRLGWRYVCTTHYFTQLIVFIQDFVSNGLSDKIQTCSPSKDPPCTWDWCPSNVLPLVWRGSMRSAGL</sequence>
<dbReference type="Proteomes" id="UP000499080">
    <property type="component" value="Unassembled WGS sequence"/>
</dbReference>
<gene>
    <name evidence="1" type="ORF">AVEN_212702_1</name>
</gene>
<keyword evidence="2" id="KW-1185">Reference proteome</keyword>
<dbReference type="AlphaFoldDB" id="A0A4Y1ZU93"/>
<evidence type="ECO:0000313" key="2">
    <source>
        <dbReference type="Proteomes" id="UP000499080"/>
    </source>
</evidence>
<protein>
    <submittedName>
        <fullName evidence="1">Uncharacterized protein</fullName>
    </submittedName>
</protein>
<feature type="non-terminal residue" evidence="1">
    <location>
        <position position="74"/>
    </location>
</feature>
<organism evidence="1 2">
    <name type="scientific">Araneus ventricosus</name>
    <name type="common">Orbweaver spider</name>
    <name type="synonym">Epeira ventricosa</name>
    <dbReference type="NCBI Taxonomy" id="182803"/>
    <lineage>
        <taxon>Eukaryota</taxon>
        <taxon>Metazoa</taxon>
        <taxon>Ecdysozoa</taxon>
        <taxon>Arthropoda</taxon>
        <taxon>Chelicerata</taxon>
        <taxon>Arachnida</taxon>
        <taxon>Araneae</taxon>
        <taxon>Araneomorphae</taxon>
        <taxon>Entelegynae</taxon>
        <taxon>Araneoidea</taxon>
        <taxon>Araneidae</taxon>
        <taxon>Araneus</taxon>
    </lineage>
</organism>
<proteinExistence type="predicted"/>